<evidence type="ECO:0000313" key="26">
    <source>
        <dbReference type="EMBL" id="KAF6491818.1"/>
    </source>
</evidence>
<comment type="cofactor">
    <cofactor evidence="1">
        <name>Zn(2+)</name>
        <dbReference type="ChEBI" id="CHEBI:29105"/>
    </cofactor>
</comment>
<comment type="subcellular location">
    <subcellularLocation>
        <location evidence="2">Cytoplasm</location>
    </subcellularLocation>
</comment>
<evidence type="ECO:0000256" key="1">
    <source>
        <dbReference type="ARBA" id="ARBA00001947"/>
    </source>
</evidence>
<dbReference type="GO" id="GO:0005829">
    <property type="term" value="C:cytosol"/>
    <property type="evidence" value="ECO:0007669"/>
    <property type="project" value="UniProtKB-ARBA"/>
</dbReference>
<dbReference type="Gene3D" id="3.30.505.10">
    <property type="entry name" value="SH2 domain"/>
    <property type="match status" value="1"/>
</dbReference>
<dbReference type="PRINTS" id="PR00402">
    <property type="entry name" value="TECBTKDOMAIN"/>
</dbReference>
<evidence type="ECO:0000256" key="22">
    <source>
        <dbReference type="SAM" id="MobiDB-lite"/>
    </source>
</evidence>
<sequence>MRKAGCSSLMPGAPLSPQPTHPESARVFTRQRLESYDGVGAGMGSGQERRKAAGRVQGSLFTVTQRFAGCGREAGGGGGRREAGVCGQENVRQFAAAGRRTAGAVLLQEQIDFTVVDQAAEQAKMDDSMDTKSILEELLLKRSQQKKKMSPNNYKERLFVLTKTNLSYYEYDKMKRGSRKGSIEIKKIRCVEKVNLEEQTPVERQYPFQIVYKDGLLYVYASNEESRSQWLKALQNEIRGNPHLLIKYHSGFFVDGKFLCCQQSCKAAPGCTLWEAYADLHIATKEEKLRVPIFPDRVLKIPRAVPIFKMDEPSSSTTLAQYDIDSKKNYDSQQNVNMRYVPREDCPDWWQVRKLKSSEDFACSLQRERNVVNDSASKMSWGFPESSSSEEEENLDGYDWFAGNISRSQSEQLLRQKGKEGAFMVRNSRQEGMYTVSLFSKAVNDKKGTIKHYHVHTNAENKLYLAENYCFDSIPKLIHYHQHNSAGMITRLRHPVSTKANKVPTSVSLGSGIWELKREEITLLKELGSGQFGVVHLGKWKGQYDVAIKMIKEGSMSEDEFFQEAQTMMKLNHPKLVKFYGVCSKRYPIYIVTEYITNGCLLNYLKSHGKGLEPYQLLEMCYDVCEGMAFLESHQFIHRDLAARNCLVDSDLSVKVSDFGMTRYVLDDQYVSSVGTKFPVKWSAPEVFHYFKYSSKSDVWAFGILMWEVFSLGKQPYDLYDNSQVVVKVSQGHRLYRPKLASDTIYQIMYSCWHELPEKRPTFQQLLSSIEPLREKDKP</sequence>
<evidence type="ECO:0000256" key="6">
    <source>
        <dbReference type="ARBA" id="ARBA00022703"/>
    </source>
</evidence>
<evidence type="ECO:0000256" key="14">
    <source>
        <dbReference type="ARBA" id="ARBA00022999"/>
    </source>
</evidence>
<keyword evidence="15 21" id="KW-0829">Tyrosine-protein kinase</keyword>
<feature type="region of interest" description="Disordered" evidence="22">
    <location>
        <begin position="1"/>
        <end position="23"/>
    </location>
</feature>
<dbReference type="SUPFAM" id="SSF55550">
    <property type="entry name" value="SH2 domain"/>
    <property type="match status" value="1"/>
</dbReference>
<dbReference type="EC" id="2.7.10.2" evidence="21"/>
<dbReference type="SUPFAM" id="SSF56112">
    <property type="entry name" value="Protein kinase-like (PK-like)"/>
    <property type="match status" value="1"/>
</dbReference>
<proteinExistence type="inferred from homology"/>
<dbReference type="SMART" id="SM00107">
    <property type="entry name" value="BTK"/>
    <property type="match status" value="1"/>
</dbReference>
<dbReference type="SMART" id="SM00219">
    <property type="entry name" value="TyrKc"/>
    <property type="match status" value="1"/>
</dbReference>
<keyword evidence="6" id="KW-0053">Apoptosis</keyword>
<feature type="domain" description="Protein kinase" evidence="25">
    <location>
        <begin position="521"/>
        <end position="774"/>
    </location>
</feature>
<evidence type="ECO:0000256" key="17">
    <source>
        <dbReference type="ARBA" id="ARBA00064022"/>
    </source>
</evidence>
<dbReference type="GO" id="GO:0035556">
    <property type="term" value="P:intracellular signal transduction"/>
    <property type="evidence" value="ECO:0007669"/>
    <property type="project" value="InterPro"/>
</dbReference>
<evidence type="ECO:0000313" key="27">
    <source>
        <dbReference type="Proteomes" id="UP000550707"/>
    </source>
</evidence>
<keyword evidence="27" id="KW-1185">Reference proteome</keyword>
<dbReference type="PROSITE" id="PS50003">
    <property type="entry name" value="PH_DOMAIN"/>
    <property type="match status" value="1"/>
</dbReference>
<keyword evidence="8 20" id="KW-0547">Nucleotide-binding</keyword>
<evidence type="ECO:0000256" key="9">
    <source>
        <dbReference type="ARBA" id="ARBA00022771"/>
    </source>
</evidence>
<dbReference type="GO" id="GO:0007155">
    <property type="term" value="P:cell adhesion"/>
    <property type="evidence" value="ECO:0007669"/>
    <property type="project" value="UniProtKB-KW"/>
</dbReference>
<dbReference type="PANTHER" id="PTHR24418">
    <property type="entry name" value="TYROSINE-PROTEIN KINASE"/>
    <property type="match status" value="1"/>
</dbReference>
<dbReference type="PROSITE" id="PS00109">
    <property type="entry name" value="PROTEIN_KINASE_TYR"/>
    <property type="match status" value="1"/>
</dbReference>
<evidence type="ECO:0000256" key="3">
    <source>
        <dbReference type="ARBA" id="ARBA00022490"/>
    </source>
</evidence>
<dbReference type="PRINTS" id="PR00109">
    <property type="entry name" value="TYRKINASE"/>
</dbReference>
<evidence type="ECO:0000256" key="13">
    <source>
        <dbReference type="ARBA" id="ARBA00022889"/>
    </source>
</evidence>
<dbReference type="InterPro" id="IPR017441">
    <property type="entry name" value="Protein_kinase_ATP_BS"/>
</dbReference>
<dbReference type="InterPro" id="IPR001245">
    <property type="entry name" value="Ser-Thr/Tyr_kinase_cat_dom"/>
</dbReference>
<dbReference type="Gene3D" id="2.30.29.30">
    <property type="entry name" value="Pleckstrin-homology domain (PH domain)/Phosphotyrosine-binding domain (PTB)"/>
    <property type="match status" value="1"/>
</dbReference>
<dbReference type="PROSITE" id="PS50011">
    <property type="entry name" value="PROTEIN_KINASE_DOM"/>
    <property type="match status" value="1"/>
</dbReference>
<keyword evidence="13" id="KW-0130">Cell adhesion</keyword>
<dbReference type="InterPro" id="IPR001562">
    <property type="entry name" value="Znf_Btk_motif"/>
</dbReference>
<evidence type="ECO:0000259" key="25">
    <source>
        <dbReference type="PROSITE" id="PS50011"/>
    </source>
</evidence>
<dbReference type="GO" id="GO:0006915">
    <property type="term" value="P:apoptotic process"/>
    <property type="evidence" value="ECO:0007669"/>
    <property type="project" value="UniProtKB-KW"/>
</dbReference>
<dbReference type="CDD" id="cd01238">
    <property type="entry name" value="PH_Btk"/>
    <property type="match status" value="1"/>
</dbReference>
<keyword evidence="5 21" id="KW-0808">Transferase</keyword>
<dbReference type="InterPro" id="IPR008266">
    <property type="entry name" value="Tyr_kinase_AS"/>
</dbReference>
<gene>
    <name evidence="26" type="ORF">HJG59_001527</name>
</gene>
<name>A0A7J8J580_MOLMO</name>
<evidence type="ECO:0000256" key="16">
    <source>
        <dbReference type="ARBA" id="ARBA00051245"/>
    </source>
</evidence>
<keyword evidence="3" id="KW-0963">Cytoplasm</keyword>
<dbReference type="PRINTS" id="PR00401">
    <property type="entry name" value="SH2DOMAIN"/>
</dbReference>
<dbReference type="EMBL" id="JACASF010000002">
    <property type="protein sequence ID" value="KAF6491818.1"/>
    <property type="molecule type" value="Genomic_DNA"/>
</dbReference>
<dbReference type="InterPro" id="IPR011993">
    <property type="entry name" value="PH-like_dom_sf"/>
</dbReference>
<comment type="catalytic activity">
    <reaction evidence="16 21">
        <text>L-tyrosyl-[protein] + ATP = O-phospho-L-tyrosyl-[protein] + ADP + H(+)</text>
        <dbReference type="Rhea" id="RHEA:10596"/>
        <dbReference type="Rhea" id="RHEA-COMP:10136"/>
        <dbReference type="Rhea" id="RHEA-COMP:20101"/>
        <dbReference type="ChEBI" id="CHEBI:15378"/>
        <dbReference type="ChEBI" id="CHEBI:30616"/>
        <dbReference type="ChEBI" id="CHEBI:46858"/>
        <dbReference type="ChEBI" id="CHEBI:61978"/>
        <dbReference type="ChEBI" id="CHEBI:456216"/>
        <dbReference type="EC" id="2.7.10.2"/>
    </reaction>
</comment>
<dbReference type="InterPro" id="IPR001849">
    <property type="entry name" value="PH_domain"/>
</dbReference>
<keyword evidence="9 19" id="KW-0863">Zinc-finger</keyword>
<dbReference type="CDD" id="cd10399">
    <property type="entry name" value="SH2_Tec_Bmx"/>
    <property type="match status" value="1"/>
</dbReference>
<comment type="subunit">
    <text evidence="17">Interacts with BCAR1, CAV1, MYD88, PTK2/FAK1, RUFY1, RUFY2, STAT3, TIRAP and TNFRSF1B.</text>
</comment>
<evidence type="ECO:0000256" key="18">
    <source>
        <dbReference type="PROSITE-ProRule" id="PRU00191"/>
    </source>
</evidence>
<dbReference type="FunFam" id="3.30.200.20:FF:000053">
    <property type="entry name" value="Tyrosine-protein kinase"/>
    <property type="match status" value="1"/>
</dbReference>
<dbReference type="Gene3D" id="1.10.510.10">
    <property type="entry name" value="Transferase(Phosphotransferase) domain 1"/>
    <property type="match status" value="1"/>
</dbReference>
<dbReference type="InterPro" id="IPR050198">
    <property type="entry name" value="Non-receptor_tyrosine_kinases"/>
</dbReference>
<dbReference type="GO" id="GO:0004715">
    <property type="term" value="F:non-membrane spanning protein tyrosine kinase activity"/>
    <property type="evidence" value="ECO:0007669"/>
    <property type="project" value="UniProtKB-EC"/>
</dbReference>
<feature type="domain" description="PH" evidence="24">
    <location>
        <begin position="132"/>
        <end position="239"/>
    </location>
</feature>
<dbReference type="InterPro" id="IPR000719">
    <property type="entry name" value="Prot_kinase_dom"/>
</dbReference>
<keyword evidence="10 21" id="KW-0418">Kinase</keyword>
<evidence type="ECO:0000256" key="19">
    <source>
        <dbReference type="PROSITE-ProRule" id="PRU00432"/>
    </source>
</evidence>
<evidence type="ECO:0000256" key="4">
    <source>
        <dbReference type="ARBA" id="ARBA00022553"/>
    </source>
</evidence>
<evidence type="ECO:0000256" key="12">
    <source>
        <dbReference type="ARBA" id="ARBA00022840"/>
    </source>
</evidence>
<dbReference type="InterPro" id="IPR036860">
    <property type="entry name" value="SH2_dom_sf"/>
</dbReference>
<dbReference type="PROSITE" id="PS50001">
    <property type="entry name" value="SH2"/>
    <property type="match status" value="1"/>
</dbReference>
<dbReference type="SMART" id="SM00233">
    <property type="entry name" value="PH"/>
    <property type="match status" value="1"/>
</dbReference>
<evidence type="ECO:0000259" key="23">
    <source>
        <dbReference type="PROSITE" id="PS50001"/>
    </source>
</evidence>
<reference evidence="26 27" key="1">
    <citation type="journal article" date="2020" name="Nature">
        <title>Six reference-quality genomes reveal evolution of bat adaptations.</title>
        <authorList>
            <person name="Jebb D."/>
            <person name="Huang Z."/>
            <person name="Pippel M."/>
            <person name="Hughes G.M."/>
            <person name="Lavrichenko K."/>
            <person name="Devanna P."/>
            <person name="Winkler S."/>
            <person name="Jermiin L.S."/>
            <person name="Skirmuntt E.C."/>
            <person name="Katzourakis A."/>
            <person name="Burkitt-Gray L."/>
            <person name="Ray D.A."/>
            <person name="Sullivan K.A.M."/>
            <person name="Roscito J.G."/>
            <person name="Kirilenko B.M."/>
            <person name="Davalos L.M."/>
            <person name="Corthals A.P."/>
            <person name="Power M.L."/>
            <person name="Jones G."/>
            <person name="Ransome R.D."/>
            <person name="Dechmann D.K.N."/>
            <person name="Locatelli A.G."/>
            <person name="Puechmaille S.J."/>
            <person name="Fedrigo O."/>
            <person name="Jarvis E.D."/>
            <person name="Hiller M."/>
            <person name="Vernes S.C."/>
            <person name="Myers E.W."/>
            <person name="Teeling E.C."/>
        </authorList>
    </citation>
    <scope>NUCLEOTIDE SEQUENCE [LARGE SCALE GENOMIC DNA]</scope>
    <source>
        <strain evidence="26">MMolMol1</strain>
        <tissue evidence="26">Muscle</tissue>
    </source>
</reference>
<dbReference type="InParanoid" id="A0A7J8J580"/>
<dbReference type="FunFam" id="2.30.29.30:FF:000238">
    <property type="entry name" value="Tyrosine-protein kinase"/>
    <property type="match status" value="1"/>
</dbReference>
<evidence type="ECO:0000256" key="21">
    <source>
        <dbReference type="RuleBase" id="RU362096"/>
    </source>
</evidence>
<dbReference type="GO" id="GO:0008270">
    <property type="term" value="F:zinc ion binding"/>
    <property type="evidence" value="ECO:0007669"/>
    <property type="project" value="UniProtKB-KW"/>
</dbReference>
<protein>
    <recommendedName>
        <fullName evidence="21">Tyrosine-protein kinase</fullName>
        <ecNumber evidence="21">2.7.10.2</ecNumber>
    </recommendedName>
</protein>
<evidence type="ECO:0000259" key="24">
    <source>
        <dbReference type="PROSITE" id="PS50003"/>
    </source>
</evidence>
<dbReference type="InterPro" id="IPR011009">
    <property type="entry name" value="Kinase-like_dom_sf"/>
</dbReference>
<evidence type="ECO:0000256" key="8">
    <source>
        <dbReference type="ARBA" id="ARBA00022741"/>
    </source>
</evidence>
<dbReference type="Pfam" id="PF07714">
    <property type="entry name" value="PK_Tyr_Ser-Thr"/>
    <property type="match status" value="1"/>
</dbReference>
<dbReference type="Pfam" id="PF00779">
    <property type="entry name" value="BTK"/>
    <property type="match status" value="1"/>
</dbReference>
<keyword evidence="4" id="KW-0597">Phosphoprotein</keyword>
<evidence type="ECO:0000256" key="11">
    <source>
        <dbReference type="ARBA" id="ARBA00022833"/>
    </source>
</evidence>
<evidence type="ECO:0000256" key="2">
    <source>
        <dbReference type="ARBA" id="ARBA00004496"/>
    </source>
</evidence>
<dbReference type="FunFam" id="1.10.510.10:FF:000052">
    <property type="entry name" value="Tyrosine-protein kinase"/>
    <property type="match status" value="1"/>
</dbReference>
<dbReference type="PROSITE" id="PS51113">
    <property type="entry name" value="ZF_BTK"/>
    <property type="match status" value="1"/>
</dbReference>
<dbReference type="InterPro" id="IPR035875">
    <property type="entry name" value="BMX_SH2"/>
</dbReference>
<dbReference type="Pfam" id="PF00017">
    <property type="entry name" value="SH2"/>
    <property type="match status" value="1"/>
</dbReference>
<dbReference type="InterPro" id="IPR020635">
    <property type="entry name" value="Tyr_kinase_cat_dom"/>
</dbReference>
<keyword evidence="11" id="KW-0862">Zinc</keyword>
<evidence type="ECO:0000256" key="7">
    <source>
        <dbReference type="ARBA" id="ARBA00022723"/>
    </source>
</evidence>
<accession>A0A7J8J580</accession>
<dbReference type="Proteomes" id="UP000550707">
    <property type="component" value="Unassembled WGS sequence"/>
</dbReference>
<dbReference type="GO" id="GO:0005524">
    <property type="term" value="F:ATP binding"/>
    <property type="evidence" value="ECO:0007669"/>
    <property type="project" value="UniProtKB-UniRule"/>
</dbReference>
<comment type="caution">
    <text evidence="26">The sequence shown here is derived from an EMBL/GenBank/DDBJ whole genome shotgun (WGS) entry which is preliminary data.</text>
</comment>
<dbReference type="PROSITE" id="PS00107">
    <property type="entry name" value="PROTEIN_KINASE_ATP"/>
    <property type="match status" value="1"/>
</dbReference>
<keyword evidence="14 18" id="KW-0727">SH2 domain</keyword>
<organism evidence="26 27">
    <name type="scientific">Molossus molossus</name>
    <name type="common">Pallas' mastiff bat</name>
    <name type="synonym">Vespertilio molossus</name>
    <dbReference type="NCBI Taxonomy" id="27622"/>
    <lineage>
        <taxon>Eukaryota</taxon>
        <taxon>Metazoa</taxon>
        <taxon>Chordata</taxon>
        <taxon>Craniata</taxon>
        <taxon>Vertebrata</taxon>
        <taxon>Euteleostomi</taxon>
        <taxon>Mammalia</taxon>
        <taxon>Eutheria</taxon>
        <taxon>Laurasiatheria</taxon>
        <taxon>Chiroptera</taxon>
        <taxon>Yangochiroptera</taxon>
        <taxon>Molossidae</taxon>
        <taxon>Molossus</taxon>
    </lineage>
</organism>
<feature type="domain" description="SH2" evidence="23">
    <location>
        <begin position="400"/>
        <end position="496"/>
    </location>
</feature>
<keyword evidence="7" id="KW-0479">Metal-binding</keyword>
<keyword evidence="12 20" id="KW-0067">ATP-binding</keyword>
<dbReference type="SMART" id="SM00252">
    <property type="entry name" value="SH2"/>
    <property type="match status" value="1"/>
</dbReference>
<dbReference type="InterPro" id="IPR000980">
    <property type="entry name" value="SH2"/>
</dbReference>
<keyword evidence="26" id="KW-0675">Receptor</keyword>
<evidence type="ECO:0000256" key="10">
    <source>
        <dbReference type="ARBA" id="ARBA00022777"/>
    </source>
</evidence>
<evidence type="ECO:0000256" key="5">
    <source>
        <dbReference type="ARBA" id="ARBA00022679"/>
    </source>
</evidence>
<dbReference type="AlphaFoldDB" id="A0A7J8J580"/>
<dbReference type="FunFam" id="3.30.505.10:FF:000060">
    <property type="entry name" value="Tyrosine-protein kinase"/>
    <property type="match status" value="1"/>
</dbReference>
<dbReference type="FunCoup" id="A0A7J8J580">
    <property type="interactions" value="130"/>
</dbReference>
<dbReference type="SUPFAM" id="SSF50729">
    <property type="entry name" value="PH domain-like"/>
    <property type="match status" value="1"/>
</dbReference>
<dbReference type="Pfam" id="PF00169">
    <property type="entry name" value="PH"/>
    <property type="match status" value="1"/>
</dbReference>
<evidence type="ECO:0000256" key="15">
    <source>
        <dbReference type="ARBA" id="ARBA00023137"/>
    </source>
</evidence>
<comment type="similarity">
    <text evidence="21">Belongs to the protein kinase superfamily. Tyr protein kinase family.</text>
</comment>
<evidence type="ECO:0000256" key="20">
    <source>
        <dbReference type="PROSITE-ProRule" id="PRU10141"/>
    </source>
</evidence>
<feature type="binding site" evidence="20">
    <location>
        <position position="549"/>
    </location>
    <ligand>
        <name>ATP</name>
        <dbReference type="ChEBI" id="CHEBI:30616"/>
    </ligand>
</feature>